<proteinExistence type="predicted"/>
<reference evidence="2 3" key="1">
    <citation type="submission" date="2015-11" db="EMBL/GenBank/DDBJ databases">
        <title>Genome sequence of Pyrodictium occultum PL-19, a marine hyperthermophilic archaeon isolated from Volcano, Italy.</title>
        <authorList>
            <person name="Utturkar S."/>
            <person name="Huber H."/>
            <person name="Leptihn S."/>
            <person name="Brown S."/>
            <person name="Stetter K.O."/>
            <person name="Podar M."/>
        </authorList>
    </citation>
    <scope>NUCLEOTIDE SEQUENCE [LARGE SCALE GENOMIC DNA]</scope>
    <source>
        <strain evidence="2 3">PL-19</strain>
    </source>
</reference>
<keyword evidence="1" id="KW-1133">Transmembrane helix</keyword>
<keyword evidence="1" id="KW-0472">Membrane</keyword>
<dbReference type="RefSeq" id="WP_058371291.1">
    <property type="nucleotide sequence ID" value="NZ_LNTB01000001.1"/>
</dbReference>
<keyword evidence="1" id="KW-0812">Transmembrane</keyword>
<evidence type="ECO:0000256" key="1">
    <source>
        <dbReference type="SAM" id="Phobius"/>
    </source>
</evidence>
<dbReference type="Proteomes" id="UP000053352">
    <property type="component" value="Unassembled WGS sequence"/>
</dbReference>
<feature type="transmembrane region" description="Helical" evidence="1">
    <location>
        <begin position="117"/>
        <end position="137"/>
    </location>
</feature>
<accession>A0A0V8RX45</accession>
<feature type="transmembrane region" description="Helical" evidence="1">
    <location>
        <begin position="61"/>
        <end position="79"/>
    </location>
</feature>
<dbReference type="EMBL" id="LNTB01000001">
    <property type="protein sequence ID" value="KSW12609.1"/>
    <property type="molecule type" value="Genomic_DNA"/>
</dbReference>
<sequence>MTGCDAEDEEKTRESRLVHIIAEIYEAFEIAALAALVTATSLAIADFFYTVLVHGFIYNEAVERILLIFVFIDLTRTVVGSLIEGRFRMDILFEAITIAVARDLIGTLALMGTSFDVTRTAVLTGMLATVVALWVLARRTEVREPAPLGVYRYLRKGRPSGKEAGKRRGGGKG</sequence>
<feature type="transmembrane region" description="Helical" evidence="1">
    <location>
        <begin position="30"/>
        <end position="49"/>
    </location>
</feature>
<dbReference type="AlphaFoldDB" id="A0A0V8RX45"/>
<dbReference type="OrthoDB" id="15484at2157"/>
<evidence type="ECO:0008006" key="4">
    <source>
        <dbReference type="Google" id="ProtNLM"/>
    </source>
</evidence>
<organism evidence="2 3">
    <name type="scientific">Pyrodictium occultum</name>
    <dbReference type="NCBI Taxonomy" id="2309"/>
    <lineage>
        <taxon>Archaea</taxon>
        <taxon>Thermoproteota</taxon>
        <taxon>Thermoprotei</taxon>
        <taxon>Desulfurococcales</taxon>
        <taxon>Pyrodictiaceae</taxon>
        <taxon>Pyrodictium</taxon>
    </lineage>
</organism>
<evidence type="ECO:0000313" key="2">
    <source>
        <dbReference type="EMBL" id="KSW12609.1"/>
    </source>
</evidence>
<gene>
    <name evidence="2" type="ORF">CF15_07820</name>
</gene>
<evidence type="ECO:0000313" key="3">
    <source>
        <dbReference type="Proteomes" id="UP000053352"/>
    </source>
</evidence>
<comment type="caution">
    <text evidence="2">The sequence shown here is derived from an EMBL/GenBank/DDBJ whole genome shotgun (WGS) entry which is preliminary data.</text>
</comment>
<keyword evidence="3" id="KW-1185">Reference proteome</keyword>
<protein>
    <recommendedName>
        <fullName evidence="4">Phosphate-starvation-inducible E</fullName>
    </recommendedName>
</protein>
<name>A0A0V8RX45_PYROC</name>